<evidence type="ECO:0000313" key="2">
    <source>
        <dbReference type="EMBL" id="GAG39124.1"/>
    </source>
</evidence>
<dbReference type="AlphaFoldDB" id="X0X7C0"/>
<dbReference type="InterPro" id="IPR029063">
    <property type="entry name" value="SAM-dependent_MTases_sf"/>
</dbReference>
<dbReference type="GO" id="GO:0008757">
    <property type="term" value="F:S-adenosylmethionine-dependent methyltransferase activity"/>
    <property type="evidence" value="ECO:0007669"/>
    <property type="project" value="InterPro"/>
</dbReference>
<feature type="non-terminal residue" evidence="2">
    <location>
        <position position="158"/>
    </location>
</feature>
<gene>
    <name evidence="2" type="ORF">S01H1_67503</name>
</gene>
<feature type="domain" description="Methyltransferase type 11" evidence="1">
    <location>
        <begin position="39"/>
        <end position="118"/>
    </location>
</feature>
<proteinExistence type="predicted"/>
<protein>
    <recommendedName>
        <fullName evidence="1">Methyltransferase type 11 domain-containing protein</fullName>
    </recommendedName>
</protein>
<sequence length="158" mass="18589">MPFQKIVFFRRIILKLSKYRAKDMVKQIEPYLDKHKNILDIGSGCCNICKILNEKQFKVTPIDVKDLSAINDIKPIIYDGKKIPFKKNKFDNALILTVLHHTPYPKKIIKEAKRVSKKIIIIEDIYTNKIHKYVTYFVDSFLNLEFIGHPHSNKTDKE</sequence>
<accession>X0X7C0</accession>
<dbReference type="EMBL" id="BARS01044711">
    <property type="protein sequence ID" value="GAG39124.1"/>
    <property type="molecule type" value="Genomic_DNA"/>
</dbReference>
<dbReference type="Pfam" id="PF08241">
    <property type="entry name" value="Methyltransf_11"/>
    <property type="match status" value="1"/>
</dbReference>
<dbReference type="InterPro" id="IPR013216">
    <property type="entry name" value="Methyltransf_11"/>
</dbReference>
<dbReference type="Gene3D" id="3.40.50.150">
    <property type="entry name" value="Vaccinia Virus protein VP39"/>
    <property type="match status" value="1"/>
</dbReference>
<name>X0X7C0_9ZZZZ</name>
<reference evidence="2" key="1">
    <citation type="journal article" date="2014" name="Front. Microbiol.">
        <title>High frequency of phylogenetically diverse reductive dehalogenase-homologous genes in deep subseafloor sedimentary metagenomes.</title>
        <authorList>
            <person name="Kawai M."/>
            <person name="Futagami T."/>
            <person name="Toyoda A."/>
            <person name="Takaki Y."/>
            <person name="Nishi S."/>
            <person name="Hori S."/>
            <person name="Arai W."/>
            <person name="Tsubouchi T."/>
            <person name="Morono Y."/>
            <person name="Uchiyama I."/>
            <person name="Ito T."/>
            <person name="Fujiyama A."/>
            <person name="Inagaki F."/>
            <person name="Takami H."/>
        </authorList>
    </citation>
    <scope>NUCLEOTIDE SEQUENCE</scope>
    <source>
        <strain evidence="2">Expedition CK06-06</strain>
    </source>
</reference>
<comment type="caution">
    <text evidence="2">The sequence shown here is derived from an EMBL/GenBank/DDBJ whole genome shotgun (WGS) entry which is preliminary data.</text>
</comment>
<dbReference type="SUPFAM" id="SSF53335">
    <property type="entry name" value="S-adenosyl-L-methionine-dependent methyltransferases"/>
    <property type="match status" value="1"/>
</dbReference>
<organism evidence="2">
    <name type="scientific">marine sediment metagenome</name>
    <dbReference type="NCBI Taxonomy" id="412755"/>
    <lineage>
        <taxon>unclassified sequences</taxon>
        <taxon>metagenomes</taxon>
        <taxon>ecological metagenomes</taxon>
    </lineage>
</organism>
<evidence type="ECO:0000259" key="1">
    <source>
        <dbReference type="Pfam" id="PF08241"/>
    </source>
</evidence>